<comment type="caution">
    <text evidence="3 4">Lacks conserved residue(s) required for the propagation of feature annotation.</text>
</comment>
<dbReference type="PANTHER" id="PTHR11085:SF10">
    <property type="entry name" value="NAD-DEPENDENT PROTEIN DEACYLASE SIRTUIN-5, MITOCHONDRIAL-RELATED"/>
    <property type="match status" value="1"/>
</dbReference>
<dbReference type="SUPFAM" id="SSF52467">
    <property type="entry name" value="DHS-like NAD/FAD-binding domain"/>
    <property type="match status" value="1"/>
</dbReference>
<comment type="function">
    <text evidence="3">NAD-dependent lysine demalonylase, desuccinylase and deglutarylase that specifically removes malonyl, succinyl and glutaryl groups on target proteins. Has weak NAD-dependent protein deacetylase activity; however this activity may not be physiologically relevant in vivo.</text>
</comment>
<evidence type="ECO:0000256" key="3">
    <source>
        <dbReference type="HAMAP-Rule" id="MF_03160"/>
    </source>
</evidence>
<evidence type="ECO:0000256" key="1">
    <source>
        <dbReference type="ARBA" id="ARBA00022679"/>
    </source>
</evidence>
<keyword evidence="8" id="KW-1185">Reference proteome</keyword>
<feature type="binding site" evidence="3">
    <location>
        <begin position="28"/>
        <end position="47"/>
    </location>
    <ligand>
        <name>NAD(+)</name>
        <dbReference type="ChEBI" id="CHEBI:57540"/>
    </ligand>
</feature>
<dbReference type="CDD" id="cd01412">
    <property type="entry name" value="SIRT5_Af1_CobB"/>
    <property type="match status" value="1"/>
</dbReference>
<dbReference type="InterPro" id="IPR027546">
    <property type="entry name" value="Sirtuin_class_III"/>
</dbReference>
<dbReference type="EMBL" id="CP126208">
    <property type="protein sequence ID" value="WIA09141.1"/>
    <property type="molecule type" value="Genomic_DNA"/>
</dbReference>
<evidence type="ECO:0000259" key="6">
    <source>
        <dbReference type="PROSITE" id="PS50305"/>
    </source>
</evidence>
<dbReference type="InterPro" id="IPR026590">
    <property type="entry name" value="Ssirtuin_cat_dom"/>
</dbReference>
<dbReference type="Pfam" id="PF02146">
    <property type="entry name" value="SIR2"/>
    <property type="match status" value="1"/>
</dbReference>
<feature type="binding site" evidence="3">
    <location>
        <position position="265"/>
    </location>
    <ligand>
        <name>NAD(+)</name>
        <dbReference type="ChEBI" id="CHEBI:57540"/>
    </ligand>
</feature>
<organism evidence="7 8">
    <name type="scientific">Tetradesmus obliquus</name>
    <name type="common">Green alga</name>
    <name type="synonym">Acutodesmus obliquus</name>
    <dbReference type="NCBI Taxonomy" id="3088"/>
    <lineage>
        <taxon>Eukaryota</taxon>
        <taxon>Viridiplantae</taxon>
        <taxon>Chlorophyta</taxon>
        <taxon>core chlorophytes</taxon>
        <taxon>Chlorophyceae</taxon>
        <taxon>CS clade</taxon>
        <taxon>Sphaeropleales</taxon>
        <taxon>Scenedesmaceae</taxon>
        <taxon>Tetradesmus</taxon>
    </lineage>
</organism>
<dbReference type="InterPro" id="IPR029035">
    <property type="entry name" value="DHS-like_NAD/FAD-binding_dom"/>
</dbReference>
<comment type="catalytic activity">
    <reaction evidence="3">
        <text>N(6)-succinyl-L-lysyl-[protein] + NAD(+) + H2O = 2''-O-succinyl-ADP-D-ribose + nicotinamide + L-lysyl-[protein]</text>
        <dbReference type="Rhea" id="RHEA:47668"/>
        <dbReference type="Rhea" id="RHEA-COMP:9752"/>
        <dbReference type="Rhea" id="RHEA-COMP:11877"/>
        <dbReference type="ChEBI" id="CHEBI:15377"/>
        <dbReference type="ChEBI" id="CHEBI:17154"/>
        <dbReference type="ChEBI" id="CHEBI:29969"/>
        <dbReference type="ChEBI" id="CHEBI:57540"/>
        <dbReference type="ChEBI" id="CHEBI:87830"/>
        <dbReference type="ChEBI" id="CHEBI:87832"/>
    </reaction>
</comment>
<comment type="similarity">
    <text evidence="3">Belongs to the sirtuin family. Class III subfamily.</text>
</comment>
<gene>
    <name evidence="7" type="ORF">OEZ85_008552</name>
</gene>
<dbReference type="Gene3D" id="3.30.1600.10">
    <property type="entry name" value="SIR2/SIRT2 'Small Domain"/>
    <property type="match status" value="1"/>
</dbReference>
<feature type="active site" description="Proton acceptor" evidence="3">
    <location>
        <position position="128"/>
    </location>
</feature>
<keyword evidence="3" id="KW-0496">Mitochondrion</keyword>
<protein>
    <recommendedName>
        <fullName evidence="3">NAD-dependent protein deacylase</fullName>
        <ecNumber evidence="3">2.3.1.-</ecNumber>
    </recommendedName>
    <alternativeName>
        <fullName evidence="3">Regulatory protein SIR2 homolog 5</fullName>
    </alternativeName>
</protein>
<evidence type="ECO:0000256" key="2">
    <source>
        <dbReference type="ARBA" id="ARBA00023027"/>
    </source>
</evidence>
<evidence type="ECO:0000313" key="7">
    <source>
        <dbReference type="EMBL" id="WIA09141.1"/>
    </source>
</evidence>
<feature type="binding site" evidence="3">
    <location>
        <position position="75"/>
    </location>
    <ligand>
        <name>substrate</name>
    </ligand>
</feature>
<dbReference type="Gene3D" id="3.40.50.1220">
    <property type="entry name" value="TPP-binding domain"/>
    <property type="match status" value="1"/>
</dbReference>
<proteinExistence type="inferred from homology"/>
<evidence type="ECO:0000313" key="8">
    <source>
        <dbReference type="Proteomes" id="UP001244341"/>
    </source>
</evidence>
<dbReference type="PANTHER" id="PTHR11085">
    <property type="entry name" value="NAD-DEPENDENT PROTEIN DEACYLASE SIRTUIN-5, MITOCHONDRIAL-RELATED"/>
    <property type="match status" value="1"/>
</dbReference>
<reference evidence="7 8" key="1">
    <citation type="submission" date="2023-05" db="EMBL/GenBank/DDBJ databases">
        <title>A 100% complete, gapless, phased diploid assembly of the Scenedesmus obliquus UTEX 3031 genome.</title>
        <authorList>
            <person name="Biondi T.C."/>
            <person name="Hanschen E.R."/>
            <person name="Kwon T."/>
            <person name="Eng W."/>
            <person name="Kruse C.P.S."/>
            <person name="Koehler S.I."/>
            <person name="Kunde Y."/>
            <person name="Gleasner C.D."/>
            <person name="You Mak K.T."/>
            <person name="Polle J."/>
            <person name="Hovde B.T."/>
            <person name="Starkenburg S.R."/>
        </authorList>
    </citation>
    <scope>NUCLEOTIDE SEQUENCE [LARGE SCALE GENOMIC DNA]</scope>
    <source>
        <strain evidence="7 8">DOE0152z</strain>
    </source>
</reference>
<dbReference type="PROSITE" id="PS50305">
    <property type="entry name" value="SIRTUIN"/>
    <property type="match status" value="1"/>
</dbReference>
<feature type="binding site" evidence="3">
    <location>
        <begin position="110"/>
        <end position="113"/>
    </location>
    <ligand>
        <name>NAD(+)</name>
        <dbReference type="ChEBI" id="CHEBI:57540"/>
    </ligand>
</feature>
<name>A0ABY8TLE7_TETOB</name>
<feature type="domain" description="Deacetylase sirtuin-type" evidence="6">
    <location>
        <begin position="3"/>
        <end position="292"/>
    </location>
</feature>
<dbReference type="InterPro" id="IPR003000">
    <property type="entry name" value="Sirtuin"/>
</dbReference>
<comment type="catalytic activity">
    <reaction evidence="3">
        <text>N(6)-glutaryl-L-lysyl-[protein] + NAD(+) + H2O = 2''-O-glutaryl-ADP-D-ribose + nicotinamide + L-lysyl-[protein]</text>
        <dbReference type="Rhea" id="RHEA:47664"/>
        <dbReference type="Rhea" id="RHEA-COMP:9752"/>
        <dbReference type="Rhea" id="RHEA-COMP:11875"/>
        <dbReference type="ChEBI" id="CHEBI:15377"/>
        <dbReference type="ChEBI" id="CHEBI:17154"/>
        <dbReference type="ChEBI" id="CHEBI:29969"/>
        <dbReference type="ChEBI" id="CHEBI:57540"/>
        <dbReference type="ChEBI" id="CHEBI:87828"/>
        <dbReference type="ChEBI" id="CHEBI:87829"/>
    </reaction>
</comment>
<feature type="binding site" evidence="3">
    <location>
        <position position="72"/>
    </location>
    <ligand>
        <name>substrate</name>
    </ligand>
</feature>
<keyword evidence="2 3" id="KW-0520">NAD</keyword>
<evidence type="ECO:0000256" key="4">
    <source>
        <dbReference type="PROSITE-ProRule" id="PRU00236"/>
    </source>
</evidence>
<feature type="compositionally biased region" description="Basic and acidic residues" evidence="5">
    <location>
        <begin position="145"/>
        <end position="155"/>
    </location>
</feature>
<accession>A0ABY8TLE7</accession>
<keyword evidence="1 3" id="KW-0808">Transferase</keyword>
<comment type="domain">
    <text evidence="3">In contrast to class I sirtuins, class III sirtuins have only weak deacetylase activity. Difference in substrate specificity is probably due to a larger hydrophobic pocket with 2 residues (Tyr-72 and Arg-75) that bind to malonylated and succinylated substrates and define the specificity.</text>
</comment>
<feature type="binding site" evidence="3">
    <location>
        <begin position="221"/>
        <end position="223"/>
    </location>
    <ligand>
        <name>NAD(+)</name>
        <dbReference type="ChEBI" id="CHEBI:57540"/>
    </ligand>
</feature>
<dbReference type="Proteomes" id="UP001244341">
    <property type="component" value="Chromosome 1b"/>
</dbReference>
<sequence length="303" mass="32451">MATAQFGQLLAQFRQLLAQAKRVVVLTGAGVSAESGIPTFRGAGGLWRKYDATMLATPQAFARDPSLVWEFYHYRREVVSRCRPNPGHVALAAYERKAAAQGQHFVLITQNIDRLHQAAGSASVVEMHGSLWDVVGATAAGFRDPARPPWEDRRQPLVPALAGSGSPDGQPADIPVEELPHDDQGQLLRPGVVWFNENLDDAVIDRIENELDEADLLLIIGTSSVVYPAAGYAPQVAQRGVPVVEINLEPTDNSRVCRMSIQGRAGELLPELLGVADDAAVAAAVAEQCSSSSSSSAGRRGSR</sequence>
<comment type="catalytic activity">
    <reaction evidence="3">
        <text>N(6)-malonyl-L-lysyl-[protein] + NAD(+) + H2O = 2''-O-malonyl-ADP-D-ribose + nicotinamide + L-lysyl-[protein]</text>
        <dbReference type="Rhea" id="RHEA:47672"/>
        <dbReference type="Rhea" id="RHEA-COMP:9752"/>
        <dbReference type="Rhea" id="RHEA-COMP:11878"/>
        <dbReference type="ChEBI" id="CHEBI:15377"/>
        <dbReference type="ChEBI" id="CHEBI:17154"/>
        <dbReference type="ChEBI" id="CHEBI:29969"/>
        <dbReference type="ChEBI" id="CHEBI:57540"/>
        <dbReference type="ChEBI" id="CHEBI:87831"/>
        <dbReference type="ChEBI" id="CHEBI:87833"/>
    </reaction>
</comment>
<comment type="subcellular location">
    <subcellularLocation>
        <location evidence="3">Mitochondrion</location>
    </subcellularLocation>
</comment>
<evidence type="ECO:0000256" key="5">
    <source>
        <dbReference type="SAM" id="MobiDB-lite"/>
    </source>
</evidence>
<dbReference type="HAMAP" id="MF_01121">
    <property type="entry name" value="Sirtuin_ClassIII"/>
    <property type="match status" value="1"/>
</dbReference>
<feature type="region of interest" description="Disordered" evidence="5">
    <location>
        <begin position="145"/>
        <end position="178"/>
    </location>
</feature>
<dbReference type="EC" id="2.3.1.-" evidence="3"/>
<feature type="binding site" evidence="3">
    <location>
        <begin position="247"/>
        <end position="249"/>
    </location>
    <ligand>
        <name>NAD(+)</name>
        <dbReference type="ChEBI" id="CHEBI:57540"/>
    </ligand>
</feature>
<dbReference type="InterPro" id="IPR050134">
    <property type="entry name" value="NAD-dep_sirtuin_deacylases"/>
</dbReference>
<dbReference type="InterPro" id="IPR026591">
    <property type="entry name" value="Sirtuin_cat_small_dom_sf"/>
</dbReference>